<keyword evidence="2" id="KW-1185">Reference proteome</keyword>
<proteinExistence type="predicted"/>
<evidence type="ECO:0000313" key="2">
    <source>
        <dbReference type="Proteomes" id="UP001523216"/>
    </source>
</evidence>
<dbReference type="EMBL" id="JAMQOL010000038">
    <property type="protein sequence ID" value="MCM4081235.1"/>
    <property type="molecule type" value="Genomic_DNA"/>
</dbReference>
<dbReference type="Proteomes" id="UP001523216">
    <property type="component" value="Unassembled WGS sequence"/>
</dbReference>
<evidence type="ECO:0000313" key="1">
    <source>
        <dbReference type="EMBL" id="MCM4081235.1"/>
    </source>
</evidence>
<organism evidence="1 2">
    <name type="scientific">Paractinoplanes hotanensis</name>
    <dbReference type="NCBI Taxonomy" id="2906497"/>
    <lineage>
        <taxon>Bacteria</taxon>
        <taxon>Bacillati</taxon>
        <taxon>Actinomycetota</taxon>
        <taxon>Actinomycetes</taxon>
        <taxon>Micromonosporales</taxon>
        <taxon>Micromonosporaceae</taxon>
        <taxon>Paractinoplanes</taxon>
    </lineage>
</organism>
<name>A0ABT0Y5C4_9ACTN</name>
<comment type="caution">
    <text evidence="1">The sequence shown here is derived from an EMBL/GenBank/DDBJ whole genome shotgun (WGS) entry which is preliminary data.</text>
</comment>
<protein>
    <submittedName>
        <fullName evidence="1">Uncharacterized protein</fullName>
    </submittedName>
</protein>
<sequence>MTDEQSSGRAEALPDSNSAVLTMARRTAEEYVAVAEERARKMRAGARASAERTRSDARLCAEKIRSTAEDALTEAQAEAVRNKRDATRRAADIRHQAELVLTEAHVEAEQILAAGRDEAERLRLRAQQRYEDTVGVLPAKRAALLKQIEDLKSFGSQYRQQLIESIQQQSRLLRAAGPEAAAKKYGLPARFPEHARELVPRP</sequence>
<accession>A0ABT0Y5C4</accession>
<dbReference type="RefSeq" id="WP_251801031.1">
    <property type="nucleotide sequence ID" value="NZ_JAMQOL010000038.1"/>
</dbReference>
<gene>
    <name evidence="1" type="ORF">LXN57_27035</name>
</gene>
<reference evidence="1 2" key="1">
    <citation type="submission" date="2022-06" db="EMBL/GenBank/DDBJ databases">
        <title>Actinoplanes abujensis sp. nov., isolated from Nigerian arid soil.</title>
        <authorList>
            <person name="Ding P."/>
        </authorList>
    </citation>
    <scope>NUCLEOTIDE SEQUENCE [LARGE SCALE GENOMIC DNA]</scope>
    <source>
        <strain evidence="2">TRM88002</strain>
    </source>
</reference>